<evidence type="ECO:0000256" key="1">
    <source>
        <dbReference type="SAM" id="Phobius"/>
    </source>
</evidence>
<evidence type="ECO:0000313" key="3">
    <source>
        <dbReference type="RefSeq" id="XP_019710656.1"/>
    </source>
</evidence>
<proteinExistence type="predicted"/>
<dbReference type="Proteomes" id="UP000504607">
    <property type="component" value="Chromosome 15"/>
</dbReference>
<dbReference type="InParanoid" id="A0A6J0PRM7"/>
<keyword evidence="1" id="KW-1133">Transmembrane helix</keyword>
<dbReference type="GeneID" id="109506655"/>
<organism evidence="2 3">
    <name type="scientific">Elaeis guineensis var. tenera</name>
    <name type="common">Oil palm</name>
    <dbReference type="NCBI Taxonomy" id="51953"/>
    <lineage>
        <taxon>Eukaryota</taxon>
        <taxon>Viridiplantae</taxon>
        <taxon>Streptophyta</taxon>
        <taxon>Embryophyta</taxon>
        <taxon>Tracheophyta</taxon>
        <taxon>Spermatophyta</taxon>
        <taxon>Magnoliopsida</taxon>
        <taxon>Liliopsida</taxon>
        <taxon>Arecaceae</taxon>
        <taxon>Arecoideae</taxon>
        <taxon>Cocoseae</taxon>
        <taxon>Elaeidinae</taxon>
        <taxon>Elaeis</taxon>
    </lineage>
</organism>
<reference evidence="3" key="1">
    <citation type="submission" date="2025-08" db="UniProtKB">
        <authorList>
            <consortium name="RefSeq"/>
        </authorList>
    </citation>
    <scope>IDENTIFICATION</scope>
</reference>
<feature type="transmembrane region" description="Helical" evidence="1">
    <location>
        <begin position="46"/>
        <end position="65"/>
    </location>
</feature>
<dbReference type="OrthoDB" id="777929at2759"/>
<name>A0A6J0PRM7_ELAGV</name>
<dbReference type="AlphaFoldDB" id="A0A6J0PRM7"/>
<sequence>KFRLTALLVVVTIDHQMGPFFSEHPKVFVTLSLLLILCSYHSNSLSSTFLTLLVLAFSISFLFYLDKMKLLCKLNTTEKPPELQFGLQSLPQDEIDLEENKATQEGEGKFPLDELVLRSTKSSLECQGLNGDETDRHALLNGSFSSDKAVLENPSPSECFTCSLSDHESLAENVRQLVECSEGSISDDDNLIEISISHGHYVVPEESSQLKPEVKVVSPPDFLPETVCRQHGLMELFPEIIEEDNLIEIDIAEGCTKCSRMGIKS</sequence>
<protein>
    <submittedName>
        <fullName evidence="3">Uncharacterized protein LOC109506655</fullName>
    </submittedName>
</protein>
<keyword evidence="2" id="KW-1185">Reference proteome</keyword>
<dbReference type="PANTHER" id="PTHR35708:SF3">
    <property type="entry name" value="GB|AAD25831.1"/>
    <property type="match status" value="1"/>
</dbReference>
<accession>A0A6J0PRM7</accession>
<dbReference type="PANTHER" id="PTHR35708">
    <property type="entry name" value="GB|AAD25831.1"/>
    <property type="match status" value="1"/>
</dbReference>
<keyword evidence="1" id="KW-0472">Membrane</keyword>
<gene>
    <name evidence="3" type="primary">LOC109506655</name>
</gene>
<dbReference type="RefSeq" id="XP_019710656.1">
    <property type="nucleotide sequence ID" value="XM_019855097.1"/>
</dbReference>
<feature type="non-terminal residue" evidence="3">
    <location>
        <position position="1"/>
    </location>
</feature>
<keyword evidence="1" id="KW-0812">Transmembrane</keyword>
<dbReference type="FunCoup" id="A0A6J0PRM7">
    <property type="interactions" value="3"/>
</dbReference>
<evidence type="ECO:0000313" key="2">
    <source>
        <dbReference type="Proteomes" id="UP000504607"/>
    </source>
</evidence>
<dbReference type="KEGG" id="egu:109506655"/>